<dbReference type="EMBL" id="QJKJ01009784">
    <property type="protein sequence ID" value="RDX75598.1"/>
    <property type="molecule type" value="Genomic_DNA"/>
</dbReference>
<keyword evidence="2" id="KW-1185">Reference proteome</keyword>
<dbReference type="OrthoDB" id="1752268at2759"/>
<reference evidence="1" key="1">
    <citation type="submission" date="2018-05" db="EMBL/GenBank/DDBJ databases">
        <title>Draft genome of Mucuna pruriens seed.</title>
        <authorList>
            <person name="Nnadi N.E."/>
            <person name="Vos R."/>
            <person name="Hasami M.H."/>
            <person name="Devisetty U.K."/>
            <person name="Aguiy J.C."/>
        </authorList>
    </citation>
    <scope>NUCLEOTIDE SEQUENCE [LARGE SCALE GENOMIC DNA]</scope>
    <source>
        <strain evidence="1">JCA_2017</strain>
    </source>
</reference>
<gene>
    <name evidence="1" type="ORF">CR513_44503</name>
</gene>
<feature type="non-terminal residue" evidence="1">
    <location>
        <position position="1"/>
    </location>
</feature>
<dbReference type="AlphaFoldDB" id="A0A371FBC1"/>
<sequence length="162" mass="18334">MPRCDDTPRLKGVINTIVGGFVAGSSSLTRKWYLHIDIISMQACQQLPLITFTDQDFVGSDLEQNDPMVITIKVANFTIKKVLIDQGSSANIIYMSTFRCLQIPKIEIRLYHKQLVDFSREHVNILEYIDLLTTFGNSNALCTISIRYLIVAVDTSYNVLID</sequence>
<evidence type="ECO:0000313" key="1">
    <source>
        <dbReference type="EMBL" id="RDX75598.1"/>
    </source>
</evidence>
<name>A0A371FBC1_MUCPR</name>
<dbReference type="PANTHER" id="PTHR33240">
    <property type="entry name" value="OS08G0508500 PROTEIN"/>
    <property type="match status" value="1"/>
</dbReference>
<comment type="caution">
    <text evidence="1">The sequence shown here is derived from an EMBL/GenBank/DDBJ whole genome shotgun (WGS) entry which is preliminary data.</text>
</comment>
<proteinExistence type="predicted"/>
<dbReference type="PANTHER" id="PTHR33240:SF15">
    <property type="entry name" value="GAG-PRO-LIKE PROTEIN"/>
    <property type="match status" value="1"/>
</dbReference>
<dbReference type="Proteomes" id="UP000257109">
    <property type="component" value="Unassembled WGS sequence"/>
</dbReference>
<organism evidence="1 2">
    <name type="scientific">Mucuna pruriens</name>
    <name type="common">Velvet bean</name>
    <name type="synonym">Dolichos pruriens</name>
    <dbReference type="NCBI Taxonomy" id="157652"/>
    <lineage>
        <taxon>Eukaryota</taxon>
        <taxon>Viridiplantae</taxon>
        <taxon>Streptophyta</taxon>
        <taxon>Embryophyta</taxon>
        <taxon>Tracheophyta</taxon>
        <taxon>Spermatophyta</taxon>
        <taxon>Magnoliopsida</taxon>
        <taxon>eudicotyledons</taxon>
        <taxon>Gunneridae</taxon>
        <taxon>Pentapetalae</taxon>
        <taxon>rosids</taxon>
        <taxon>fabids</taxon>
        <taxon>Fabales</taxon>
        <taxon>Fabaceae</taxon>
        <taxon>Papilionoideae</taxon>
        <taxon>50 kb inversion clade</taxon>
        <taxon>NPAAA clade</taxon>
        <taxon>indigoferoid/millettioid clade</taxon>
        <taxon>Phaseoleae</taxon>
        <taxon>Mucuna</taxon>
    </lineage>
</organism>
<accession>A0A371FBC1</accession>
<protein>
    <submittedName>
        <fullName evidence="1">Uncharacterized protein</fullName>
    </submittedName>
</protein>
<evidence type="ECO:0000313" key="2">
    <source>
        <dbReference type="Proteomes" id="UP000257109"/>
    </source>
</evidence>